<dbReference type="eggNOG" id="COG1352">
    <property type="taxonomic scope" value="Bacteria"/>
</dbReference>
<keyword evidence="3" id="KW-0949">S-adenosyl-L-methionine</keyword>
<dbReference type="GO" id="GO:0008757">
    <property type="term" value="F:S-adenosylmethionine-dependent methyltransferase activity"/>
    <property type="evidence" value="ECO:0007669"/>
    <property type="project" value="InterPro"/>
</dbReference>
<keyword evidence="8" id="KW-1185">Reference proteome</keyword>
<evidence type="ECO:0000313" key="8">
    <source>
        <dbReference type="Proteomes" id="UP000027604"/>
    </source>
</evidence>
<evidence type="ECO:0000256" key="4">
    <source>
        <dbReference type="PROSITE-ProRule" id="PRU00339"/>
    </source>
</evidence>
<protein>
    <submittedName>
        <fullName evidence="7">CheR methyltransferase, SAM binding domain protein</fullName>
    </submittedName>
</protein>
<dbReference type="InterPro" id="IPR000780">
    <property type="entry name" value="CheR_MeTrfase"/>
</dbReference>
<dbReference type="SUPFAM" id="SSF48452">
    <property type="entry name" value="TPR-like"/>
    <property type="match status" value="1"/>
</dbReference>
<dbReference type="eggNOG" id="COG0457">
    <property type="taxonomic scope" value="Bacteria"/>
</dbReference>
<dbReference type="PROSITE" id="PS50005">
    <property type="entry name" value="TPR"/>
    <property type="match status" value="1"/>
</dbReference>
<feature type="domain" description="CheR-type methyltransferase" evidence="6">
    <location>
        <begin position="1"/>
        <end position="234"/>
    </location>
</feature>
<dbReference type="InterPro" id="IPR050903">
    <property type="entry name" value="Bact_Chemotaxis_MeTrfase"/>
</dbReference>
<dbReference type="InterPro" id="IPR029063">
    <property type="entry name" value="SAM-dependent_MTases_sf"/>
</dbReference>
<dbReference type="STRING" id="1349767.GJA_3907"/>
<keyword evidence="4" id="KW-0802">TPR repeat</keyword>
<sequence length="428" mass="47749">MSIQSLLRQASGLSVSKSVAERAVRQRMEHYHFADIDAYLEALTPGELSQLIELVVVPESWLFRDPQAFYASVELVRERWSQQRITRILTIPCAGGEEPYSMVMALRDAGVPKEAFSIDAYDLSPACIERAQAGVYGRNAFRSQDPAFRERYRDRYFTHVNEDDYRILDSLRTQVKFRQGNLLHFDTATYAKYYDVVFCRNLLIYFDKPTTRSAIAKLSALLADDGMLLAGYAEVPSFCQNGFTPLQHRQAFALKKDSGVPVVAEAPKLPLPRSSPAPRPVLTSVPPTVPGVPRAAPPQAKAKAKAKAVAVAMPAQQTAANDDLLQQARRLADLGRFKEAGEQCHAHLARHPDGNGAADAYFLLGILNEHGGKMDLAEDYWRRCIYLQPDHYDAMCHLALLAEKNGNRTAAANLKARAARIYQRRLAT</sequence>
<evidence type="ECO:0000256" key="2">
    <source>
        <dbReference type="ARBA" id="ARBA00022679"/>
    </source>
</evidence>
<dbReference type="EMBL" id="HG322949">
    <property type="protein sequence ID" value="CDG84518.1"/>
    <property type="molecule type" value="Genomic_DNA"/>
</dbReference>
<name>W0VAY7_9BURK</name>
<dbReference type="SMART" id="SM00138">
    <property type="entry name" value="MeTrc"/>
    <property type="match status" value="1"/>
</dbReference>
<keyword evidence="2 7" id="KW-0808">Transferase</keyword>
<dbReference type="RefSeq" id="WP_038494939.1">
    <property type="nucleotide sequence ID" value="NZ_BCTH01000071.1"/>
</dbReference>
<dbReference type="Proteomes" id="UP000027604">
    <property type="component" value="Chromosome I"/>
</dbReference>
<dbReference type="SMART" id="SM00028">
    <property type="entry name" value="TPR"/>
    <property type="match status" value="1"/>
</dbReference>
<dbReference type="InterPro" id="IPR022642">
    <property type="entry name" value="CheR_C"/>
</dbReference>
<dbReference type="InterPro" id="IPR019734">
    <property type="entry name" value="TPR_rpt"/>
</dbReference>
<dbReference type="Gene3D" id="1.25.40.10">
    <property type="entry name" value="Tetratricopeptide repeat domain"/>
    <property type="match status" value="1"/>
</dbReference>
<dbReference type="Gene3D" id="3.40.50.150">
    <property type="entry name" value="Vaccinia Virus protein VP39"/>
    <property type="match status" value="1"/>
</dbReference>
<proteinExistence type="predicted"/>
<keyword evidence="1 7" id="KW-0489">Methyltransferase</keyword>
<dbReference type="OrthoDB" id="9816309at2"/>
<dbReference type="PANTHER" id="PTHR24422">
    <property type="entry name" value="CHEMOTAXIS PROTEIN METHYLTRANSFERASE"/>
    <property type="match status" value="1"/>
</dbReference>
<evidence type="ECO:0000256" key="5">
    <source>
        <dbReference type="SAM" id="MobiDB-lite"/>
    </source>
</evidence>
<dbReference type="HOGENOM" id="CLU_025854_4_0_4"/>
<accession>W0VAY7</accession>
<dbReference type="PRINTS" id="PR00996">
    <property type="entry name" value="CHERMTFRASE"/>
</dbReference>
<evidence type="ECO:0000256" key="3">
    <source>
        <dbReference type="ARBA" id="ARBA00022691"/>
    </source>
</evidence>
<evidence type="ECO:0000313" key="7">
    <source>
        <dbReference type="EMBL" id="CDG84518.1"/>
    </source>
</evidence>
<organism evidence="7 8">
    <name type="scientific">Janthinobacterium agaricidamnosum NBRC 102515 = DSM 9628</name>
    <dbReference type="NCBI Taxonomy" id="1349767"/>
    <lineage>
        <taxon>Bacteria</taxon>
        <taxon>Pseudomonadati</taxon>
        <taxon>Pseudomonadota</taxon>
        <taxon>Betaproteobacteria</taxon>
        <taxon>Burkholderiales</taxon>
        <taxon>Oxalobacteraceae</taxon>
        <taxon>Janthinobacterium</taxon>
    </lineage>
</organism>
<feature type="repeat" description="TPR" evidence="4">
    <location>
        <begin position="358"/>
        <end position="391"/>
    </location>
</feature>
<evidence type="ECO:0000256" key="1">
    <source>
        <dbReference type="ARBA" id="ARBA00022603"/>
    </source>
</evidence>
<dbReference type="KEGG" id="jag:GJA_3907"/>
<dbReference type="InterPro" id="IPR011990">
    <property type="entry name" value="TPR-like_helical_dom_sf"/>
</dbReference>
<evidence type="ECO:0000259" key="6">
    <source>
        <dbReference type="PROSITE" id="PS50123"/>
    </source>
</evidence>
<dbReference type="PROSITE" id="PS50123">
    <property type="entry name" value="CHER"/>
    <property type="match status" value="1"/>
</dbReference>
<reference evidence="7 8" key="1">
    <citation type="journal article" date="2015" name="Genome Announc.">
        <title>Genome Sequence of Mushroom Soft-Rot Pathogen Janthinobacterium agaricidamnosum.</title>
        <authorList>
            <person name="Graupner K."/>
            <person name="Lackner G."/>
            <person name="Hertweck C."/>
        </authorList>
    </citation>
    <scope>NUCLEOTIDE SEQUENCE [LARGE SCALE GENOMIC DNA]</scope>
    <source>
        <strain evidence="8">NBRC 102515 / DSM 9628</strain>
    </source>
</reference>
<feature type="region of interest" description="Disordered" evidence="5">
    <location>
        <begin position="271"/>
        <end position="296"/>
    </location>
</feature>
<dbReference type="Pfam" id="PF01739">
    <property type="entry name" value="CheR"/>
    <property type="match status" value="1"/>
</dbReference>
<gene>
    <name evidence="7" type="ORF">GJA_3907</name>
</gene>
<dbReference type="PATRIC" id="fig|1349767.4.peg.492"/>
<dbReference type="GO" id="GO:0032259">
    <property type="term" value="P:methylation"/>
    <property type="evidence" value="ECO:0007669"/>
    <property type="project" value="UniProtKB-KW"/>
</dbReference>
<dbReference type="PANTHER" id="PTHR24422:SF19">
    <property type="entry name" value="CHEMOTAXIS PROTEIN METHYLTRANSFERASE"/>
    <property type="match status" value="1"/>
</dbReference>
<dbReference type="SUPFAM" id="SSF53335">
    <property type="entry name" value="S-adenosyl-L-methionine-dependent methyltransferases"/>
    <property type="match status" value="1"/>
</dbReference>
<dbReference type="AlphaFoldDB" id="W0VAY7"/>